<sequence>MEWLQSKEAGIYRVHAARSAYKAGHVLVPLASLSLAVRPSVIDAGEHVQLLNDFQLYSKYEGTLDDLLRILDTERGDDAHCARISITWQLIGSLAFLSSLGKGQPGTNPSTLLIHQSGVLLVRVREILQEMNPFPLDIVATLAYMPPEDLKSWLKARFPLDYSSQIDPWISGCVIYRVWCGSLPYDVSEFDTSRDRDTVARVWSRSLSPNWRLAAALVSPR</sequence>
<dbReference type="GeneID" id="94427961"/>
<accession>A0A2C6KB44</accession>
<dbReference type="EMBL" id="MIGC01002147">
    <property type="protein sequence ID" value="PHJ21591.1"/>
    <property type="molecule type" value="Genomic_DNA"/>
</dbReference>
<gene>
    <name evidence="2" type="ORF">CSUI_004562</name>
</gene>
<organism evidence="2 3">
    <name type="scientific">Cystoisospora suis</name>
    <dbReference type="NCBI Taxonomy" id="483139"/>
    <lineage>
        <taxon>Eukaryota</taxon>
        <taxon>Sar</taxon>
        <taxon>Alveolata</taxon>
        <taxon>Apicomplexa</taxon>
        <taxon>Conoidasida</taxon>
        <taxon>Coccidia</taxon>
        <taxon>Eucoccidiorida</taxon>
        <taxon>Eimeriorina</taxon>
        <taxon>Sarcocystidae</taxon>
        <taxon>Cystoisospora</taxon>
    </lineage>
</organism>
<dbReference type="Proteomes" id="UP000221165">
    <property type="component" value="Unassembled WGS sequence"/>
</dbReference>
<dbReference type="GO" id="GO:0004672">
    <property type="term" value="F:protein kinase activity"/>
    <property type="evidence" value="ECO:0007669"/>
    <property type="project" value="InterPro"/>
</dbReference>
<dbReference type="InterPro" id="IPR027916">
    <property type="entry name" value="Kinase-like_dom_ROP"/>
</dbReference>
<dbReference type="Pfam" id="PF14531">
    <property type="entry name" value="Kinase-like"/>
    <property type="match status" value="1"/>
</dbReference>
<dbReference type="PROSITE" id="PS50011">
    <property type="entry name" value="PROTEIN_KINASE_DOM"/>
    <property type="match status" value="1"/>
</dbReference>
<dbReference type="OrthoDB" id="346907at2759"/>
<dbReference type="GO" id="GO:0005524">
    <property type="term" value="F:ATP binding"/>
    <property type="evidence" value="ECO:0007669"/>
    <property type="project" value="InterPro"/>
</dbReference>
<evidence type="ECO:0000259" key="1">
    <source>
        <dbReference type="PROSITE" id="PS50011"/>
    </source>
</evidence>
<proteinExistence type="predicted"/>
<feature type="domain" description="Protein kinase" evidence="1">
    <location>
        <begin position="1"/>
        <end position="221"/>
    </location>
</feature>
<reference evidence="2 3" key="1">
    <citation type="journal article" date="2017" name="Int. J. Parasitol.">
        <title>The genome of the protozoan parasite Cystoisospora suis and a reverse vaccinology approach to identify vaccine candidates.</title>
        <authorList>
            <person name="Palmieri N."/>
            <person name="Shrestha A."/>
            <person name="Ruttkowski B."/>
            <person name="Beck T."/>
            <person name="Vogl C."/>
            <person name="Tomley F."/>
            <person name="Blake D.P."/>
            <person name="Joachim A."/>
        </authorList>
    </citation>
    <scope>NUCLEOTIDE SEQUENCE [LARGE SCALE GENOMIC DNA]</scope>
    <source>
        <strain evidence="2 3">Wien I</strain>
    </source>
</reference>
<evidence type="ECO:0000313" key="3">
    <source>
        <dbReference type="Proteomes" id="UP000221165"/>
    </source>
</evidence>
<dbReference type="RefSeq" id="XP_067923273.1">
    <property type="nucleotide sequence ID" value="XM_068064750.1"/>
</dbReference>
<keyword evidence="3" id="KW-1185">Reference proteome</keyword>
<dbReference type="Gene3D" id="3.30.200.20">
    <property type="entry name" value="Phosphorylase Kinase, domain 1"/>
    <property type="match status" value="1"/>
</dbReference>
<dbReference type="Gene3D" id="1.10.510.10">
    <property type="entry name" value="Transferase(Phosphotransferase) domain 1"/>
    <property type="match status" value="1"/>
</dbReference>
<dbReference type="VEuPathDB" id="ToxoDB:CSUI_004562"/>
<dbReference type="SUPFAM" id="SSF56112">
    <property type="entry name" value="Protein kinase-like (PK-like)"/>
    <property type="match status" value="1"/>
</dbReference>
<evidence type="ECO:0000313" key="2">
    <source>
        <dbReference type="EMBL" id="PHJ21591.1"/>
    </source>
</evidence>
<comment type="caution">
    <text evidence="2">The sequence shown here is derived from an EMBL/GenBank/DDBJ whole genome shotgun (WGS) entry which is preliminary data.</text>
</comment>
<dbReference type="InterPro" id="IPR011009">
    <property type="entry name" value="Kinase-like_dom_sf"/>
</dbReference>
<dbReference type="InterPro" id="IPR000719">
    <property type="entry name" value="Prot_kinase_dom"/>
</dbReference>
<protein>
    <submittedName>
        <fullName evidence="2">Rhoptry protein rop17</fullName>
    </submittedName>
</protein>
<name>A0A2C6KB44_9APIC</name>
<dbReference type="AlphaFoldDB" id="A0A2C6KB44"/>